<organism evidence="15 16">
    <name type="scientific">Treponema saccharophilum DSM 2985</name>
    <dbReference type="NCBI Taxonomy" id="907348"/>
    <lineage>
        <taxon>Bacteria</taxon>
        <taxon>Pseudomonadati</taxon>
        <taxon>Spirochaetota</taxon>
        <taxon>Spirochaetia</taxon>
        <taxon>Spirochaetales</taxon>
        <taxon>Treponemataceae</taxon>
        <taxon>Treponema</taxon>
    </lineage>
</organism>
<dbReference type="InterPro" id="IPR001240">
    <property type="entry name" value="PRAI_dom"/>
</dbReference>
<dbReference type="GO" id="GO:0004425">
    <property type="term" value="F:indole-3-glycerol-phosphate synthase activity"/>
    <property type="evidence" value="ECO:0007669"/>
    <property type="project" value="UniProtKB-EC"/>
</dbReference>
<evidence type="ECO:0000256" key="5">
    <source>
        <dbReference type="ARBA" id="ARBA00022605"/>
    </source>
</evidence>
<dbReference type="PANTHER" id="PTHR22854">
    <property type="entry name" value="TRYPTOPHAN BIOSYNTHESIS PROTEIN"/>
    <property type="match status" value="1"/>
</dbReference>
<feature type="domain" description="Indole-3-glycerol phosphate synthase" evidence="13">
    <location>
        <begin position="43"/>
        <end position="261"/>
    </location>
</feature>
<evidence type="ECO:0000256" key="3">
    <source>
        <dbReference type="ARBA" id="ARBA00004664"/>
    </source>
</evidence>
<accession>H7EK44</accession>
<evidence type="ECO:0000256" key="12">
    <source>
        <dbReference type="HAMAP-Rule" id="MF_00135"/>
    </source>
</evidence>
<dbReference type="GO" id="GO:0000162">
    <property type="term" value="P:L-tryptophan biosynthetic process"/>
    <property type="evidence" value="ECO:0007669"/>
    <property type="project" value="UniProtKB-UniRule"/>
</dbReference>
<evidence type="ECO:0000256" key="11">
    <source>
        <dbReference type="ARBA" id="ARBA00023268"/>
    </source>
</evidence>
<dbReference type="EMBL" id="AGRW01000043">
    <property type="protein sequence ID" value="EIC02131.1"/>
    <property type="molecule type" value="Genomic_DNA"/>
</dbReference>
<comment type="catalytic activity">
    <reaction evidence="2">
        <text>1-(2-carboxyphenylamino)-1-deoxy-D-ribulose 5-phosphate + H(+) = (1S,2R)-1-C-(indol-3-yl)glycerol 3-phosphate + CO2 + H2O</text>
        <dbReference type="Rhea" id="RHEA:23476"/>
        <dbReference type="ChEBI" id="CHEBI:15377"/>
        <dbReference type="ChEBI" id="CHEBI:15378"/>
        <dbReference type="ChEBI" id="CHEBI:16526"/>
        <dbReference type="ChEBI" id="CHEBI:58613"/>
        <dbReference type="ChEBI" id="CHEBI:58866"/>
        <dbReference type="EC" id="4.1.1.48"/>
    </reaction>
</comment>
<comment type="similarity">
    <text evidence="12">Belongs to the TrpF family.</text>
</comment>
<protein>
    <recommendedName>
        <fullName evidence="12">N-(5'-phosphoribosyl)anthranilate isomerase</fullName>
        <shortName evidence="12">PRAI</shortName>
        <ecNumber evidence="12">5.3.1.24</ecNumber>
    </recommendedName>
</protein>
<dbReference type="RefSeq" id="WP_002703838.1">
    <property type="nucleotide sequence ID" value="NZ_AGRW01000043.1"/>
</dbReference>
<comment type="caution">
    <text evidence="15">The sequence shown here is derived from an EMBL/GenBank/DDBJ whole genome shotgun (WGS) entry which is preliminary data.</text>
</comment>
<evidence type="ECO:0000259" key="14">
    <source>
        <dbReference type="Pfam" id="PF00697"/>
    </source>
</evidence>
<dbReference type="InterPro" id="IPR011060">
    <property type="entry name" value="RibuloseP-bd_barrel"/>
</dbReference>
<dbReference type="CDD" id="cd00331">
    <property type="entry name" value="IGPS"/>
    <property type="match status" value="1"/>
</dbReference>
<proteinExistence type="inferred from homology"/>
<reference evidence="15 16" key="1">
    <citation type="submission" date="2011-09" db="EMBL/GenBank/DDBJ databases">
        <title>The draft genome of Treponema saccharophilum DSM 2985.</title>
        <authorList>
            <consortium name="US DOE Joint Genome Institute (JGI-PGF)"/>
            <person name="Lucas S."/>
            <person name="Copeland A."/>
            <person name="Lapidus A."/>
            <person name="Glavina del Rio T."/>
            <person name="Dalin E."/>
            <person name="Tice H."/>
            <person name="Bruce D."/>
            <person name="Goodwin L."/>
            <person name="Pitluck S."/>
            <person name="Peters L."/>
            <person name="Kyrpides N."/>
            <person name="Mavromatis K."/>
            <person name="Ivanova N."/>
            <person name="Markowitz V."/>
            <person name="Cheng J.-F."/>
            <person name="Hugenholtz P."/>
            <person name="Woyke T."/>
            <person name="Wu D."/>
            <person name="Gronow S."/>
            <person name="Wellnitz S."/>
            <person name="Brambilla E."/>
            <person name="Klenk H.-P."/>
            <person name="Eisen J.A."/>
        </authorList>
    </citation>
    <scope>NUCLEOTIDE SEQUENCE [LARGE SCALE GENOMIC DNA]</scope>
    <source>
        <strain evidence="15 16">DSM 2985</strain>
    </source>
</reference>
<name>H7EK44_9SPIR</name>
<dbReference type="AlphaFoldDB" id="H7EK44"/>
<comment type="pathway">
    <text evidence="3 12">Amino-acid biosynthesis; L-tryptophan biosynthesis; L-tryptophan from chorismate: step 3/5.</text>
</comment>
<keyword evidence="6" id="KW-0210">Decarboxylase</keyword>
<dbReference type="InterPro" id="IPR013785">
    <property type="entry name" value="Aldolase_TIM"/>
</dbReference>
<dbReference type="InterPro" id="IPR013798">
    <property type="entry name" value="Indole-3-glycerol_P_synth_dom"/>
</dbReference>
<comment type="catalytic activity">
    <reaction evidence="1 12">
        <text>N-(5-phospho-beta-D-ribosyl)anthranilate = 1-(2-carboxyphenylamino)-1-deoxy-D-ribulose 5-phosphate</text>
        <dbReference type="Rhea" id="RHEA:21540"/>
        <dbReference type="ChEBI" id="CHEBI:18277"/>
        <dbReference type="ChEBI" id="CHEBI:58613"/>
        <dbReference type="EC" id="5.3.1.24"/>
    </reaction>
</comment>
<dbReference type="eggNOG" id="COG0134">
    <property type="taxonomic scope" value="Bacteria"/>
</dbReference>
<evidence type="ECO:0000313" key="15">
    <source>
        <dbReference type="EMBL" id="EIC02131.1"/>
    </source>
</evidence>
<evidence type="ECO:0000256" key="7">
    <source>
        <dbReference type="ARBA" id="ARBA00022822"/>
    </source>
</evidence>
<dbReference type="PANTHER" id="PTHR22854:SF2">
    <property type="entry name" value="INDOLE-3-GLYCEROL-PHOSPHATE SYNTHASE"/>
    <property type="match status" value="1"/>
</dbReference>
<gene>
    <name evidence="12" type="primary">trpF</name>
    <name evidence="15" type="ORF">TresaDRAFT_1467</name>
</gene>
<feature type="domain" description="N-(5'phosphoribosyl) anthranilate isomerase (PRAI)" evidence="14">
    <location>
        <begin position="298"/>
        <end position="506"/>
    </location>
</feature>
<dbReference type="Pfam" id="PF00697">
    <property type="entry name" value="PRAI"/>
    <property type="match status" value="1"/>
</dbReference>
<dbReference type="InterPro" id="IPR045186">
    <property type="entry name" value="Indole-3-glycerol_P_synth"/>
</dbReference>
<evidence type="ECO:0000256" key="9">
    <source>
        <dbReference type="ARBA" id="ARBA00023235"/>
    </source>
</evidence>
<dbReference type="EC" id="5.3.1.24" evidence="12"/>
<keyword evidence="9 12" id="KW-0413">Isomerase</keyword>
<keyword evidence="16" id="KW-1185">Reference proteome</keyword>
<dbReference type="STRING" id="907348.TresaDRAFT_1467"/>
<dbReference type="eggNOG" id="COG0135">
    <property type="taxonomic scope" value="Bacteria"/>
</dbReference>
<dbReference type="UniPathway" id="UPA00035">
    <property type="reaction ID" value="UER00042"/>
</dbReference>
<dbReference type="Gene3D" id="3.20.20.70">
    <property type="entry name" value="Aldolase class I"/>
    <property type="match status" value="2"/>
</dbReference>
<keyword evidence="5 12" id="KW-0028">Amino-acid biosynthesis</keyword>
<keyword evidence="7 12" id="KW-0822">Tryptophan biosynthesis</keyword>
<evidence type="ECO:0000256" key="6">
    <source>
        <dbReference type="ARBA" id="ARBA00022793"/>
    </source>
</evidence>
<evidence type="ECO:0000256" key="1">
    <source>
        <dbReference type="ARBA" id="ARBA00001164"/>
    </source>
</evidence>
<dbReference type="HAMAP" id="MF_00135">
    <property type="entry name" value="PRAI"/>
    <property type="match status" value="1"/>
</dbReference>
<dbReference type="OrthoDB" id="9804217at2"/>
<evidence type="ECO:0000256" key="4">
    <source>
        <dbReference type="ARBA" id="ARBA00004696"/>
    </source>
</evidence>
<evidence type="ECO:0000313" key="16">
    <source>
        <dbReference type="Proteomes" id="UP000003571"/>
    </source>
</evidence>
<evidence type="ECO:0000259" key="13">
    <source>
        <dbReference type="Pfam" id="PF00218"/>
    </source>
</evidence>
<comment type="pathway">
    <text evidence="4">Amino-acid biosynthesis; L-tryptophan biosynthesis; L-tryptophan from chorismate: step 4/5.</text>
</comment>
<evidence type="ECO:0000256" key="10">
    <source>
        <dbReference type="ARBA" id="ARBA00023239"/>
    </source>
</evidence>
<keyword evidence="11" id="KW-0511">Multifunctional enzyme</keyword>
<dbReference type="CDD" id="cd00405">
    <property type="entry name" value="PRAI"/>
    <property type="match status" value="1"/>
</dbReference>
<dbReference type="Pfam" id="PF00218">
    <property type="entry name" value="IGPS"/>
    <property type="match status" value="1"/>
</dbReference>
<dbReference type="SUPFAM" id="SSF51366">
    <property type="entry name" value="Ribulose-phoshate binding barrel"/>
    <property type="match status" value="2"/>
</dbReference>
<evidence type="ECO:0000256" key="2">
    <source>
        <dbReference type="ARBA" id="ARBA00001633"/>
    </source>
</evidence>
<evidence type="ECO:0000256" key="8">
    <source>
        <dbReference type="ARBA" id="ARBA00023141"/>
    </source>
</evidence>
<keyword evidence="10 15" id="KW-0456">Lyase</keyword>
<dbReference type="Proteomes" id="UP000003571">
    <property type="component" value="Unassembled WGS sequence"/>
</dbReference>
<sequence>MPKDILKEIIDRRKADIGRLGFCFGCRIPEKRQRAVHPFIAERGAILEVKRASPSKGDIAPSLDAGETARKYAEAGARAISCLTETNYFKGTLVDLMDVCAAVDSFAGSTGKEPPAVLRKDFLLFPEEIDVAYRAGADAVLLIARILSAEELLSMAERCASLGISALVEVRTEDDVEKMSFVMNRVGNGNFICGVNSRDLRDFSVDTLIPAAMLGKIRRAVPGARVAFESGILSPQAAAFAARMDFSAILMGEAAAKNPDNVRSFTDAFGSARAGIGGANWVPLAEEALSGNRKRPFVKVCGITRESDAVLASSLGADFLGFVMWSGSKRNVRGDDVRRIKDALVSSGARVPRLVGVVVDVGGGECADAVSLVESGVLDFLQVHTLASARAFVSDPRLCSLPHYCAVNVASADDVRDALSLFALGEPRVLIDASSRDGIGGTGVRVDGSLVRDFSSSHKLWLAGGISPSNVRSVVAEFLPELVDVSSSLESAPGIKDEGKMREFFSNLG</sequence>
<dbReference type="GO" id="GO:0004640">
    <property type="term" value="F:phosphoribosylanthranilate isomerase activity"/>
    <property type="evidence" value="ECO:0007669"/>
    <property type="project" value="UniProtKB-UniRule"/>
</dbReference>
<keyword evidence="8 12" id="KW-0057">Aromatic amino acid biosynthesis</keyword>
<dbReference type="PATRIC" id="fig|907348.3.peg.1249"/>